<dbReference type="PANTHER" id="PTHR33877">
    <property type="entry name" value="SLL1193 PROTEIN"/>
    <property type="match status" value="1"/>
</dbReference>
<keyword evidence="2" id="KW-0255">Endonuclease</keyword>
<dbReference type="Pfam" id="PF14279">
    <property type="entry name" value="HNH_5"/>
    <property type="match status" value="1"/>
</dbReference>
<organism evidence="2 3">
    <name type="scientific">Citrobacter pasteurii</name>
    <dbReference type="NCBI Taxonomy" id="1563222"/>
    <lineage>
        <taxon>Bacteria</taxon>
        <taxon>Pseudomonadati</taxon>
        <taxon>Pseudomonadota</taxon>
        <taxon>Gammaproteobacteria</taxon>
        <taxon>Enterobacterales</taxon>
        <taxon>Enterobacteriaceae</taxon>
        <taxon>Citrobacter</taxon>
    </lineage>
</organism>
<proteinExistence type="predicted"/>
<sequence length="225" mass="25626">MNDVYAFDLKLVCGGYAYFSTDTLGSAPDDQGLEFRTPSPVISELFSRALEELGQTYTIINDTKSLYEWTCFQGWALVDISFAYEHMPHWLRKKKCLISPFGSFTDIALASDSVRKRTFRGKFKKRILDRDNNQCVICSSTENLTLQHVVPYSKGGETSYRNLVTLCEPCNQKLGSDCYRELFRLAGLKGDYEPSLVNKAMPDDKALIRAVQFSSNIMHTRCDLY</sequence>
<evidence type="ECO:0000313" key="2">
    <source>
        <dbReference type="EMBL" id="KAA1280717.1"/>
    </source>
</evidence>
<dbReference type="EMBL" id="QRDC01000001">
    <property type="protein sequence ID" value="KAA1280717.1"/>
    <property type="molecule type" value="Genomic_DNA"/>
</dbReference>
<comment type="caution">
    <text evidence="2">The sequence shown here is derived from an EMBL/GenBank/DDBJ whole genome shotgun (WGS) entry which is preliminary data.</text>
</comment>
<dbReference type="PANTHER" id="PTHR33877:SF2">
    <property type="entry name" value="OS07G0170200 PROTEIN"/>
    <property type="match status" value="1"/>
</dbReference>
<dbReference type="Gene3D" id="1.10.30.50">
    <property type="match status" value="1"/>
</dbReference>
<keyword evidence="2" id="KW-0540">Nuclease</keyword>
<dbReference type="RefSeq" id="WP_149691102.1">
    <property type="nucleotide sequence ID" value="NZ_QRDC01000001.1"/>
</dbReference>
<feature type="domain" description="HNH nuclease" evidence="1">
    <location>
        <begin position="122"/>
        <end position="172"/>
    </location>
</feature>
<dbReference type="InterPro" id="IPR052892">
    <property type="entry name" value="NA-targeting_endonuclease"/>
</dbReference>
<reference evidence="2 3" key="1">
    <citation type="submission" date="2018-08" db="EMBL/GenBank/DDBJ databases">
        <title>Complete genomic analysis of a Citrobacter pasteurii isolated from cockles (Cerastoderma edule) containing a new chromosomic qnrB allele.</title>
        <authorList>
            <person name="Rodrigues A."/>
            <person name="Baptista T."/>
            <person name="Quesada A."/>
            <person name="Campos M.J."/>
        </authorList>
    </citation>
    <scope>NUCLEOTIDE SEQUENCE [LARGE SCALE GENOMIC DNA]</scope>
    <source>
        <strain evidence="2 3">BA18</strain>
    </source>
</reference>
<name>A0A6N6K8L4_9ENTR</name>
<dbReference type="CDD" id="cd00085">
    <property type="entry name" value="HNHc"/>
    <property type="match status" value="1"/>
</dbReference>
<protein>
    <submittedName>
        <fullName evidence="2">HNH endonuclease</fullName>
    </submittedName>
</protein>
<accession>A0A6N6K8L4</accession>
<dbReference type="InterPro" id="IPR003615">
    <property type="entry name" value="HNH_nuc"/>
</dbReference>
<dbReference type="Proteomes" id="UP000468420">
    <property type="component" value="Unassembled WGS sequence"/>
</dbReference>
<gene>
    <name evidence="2" type="ORF">DXF85_00670</name>
</gene>
<evidence type="ECO:0000259" key="1">
    <source>
        <dbReference type="SMART" id="SM00507"/>
    </source>
</evidence>
<dbReference type="InterPro" id="IPR029471">
    <property type="entry name" value="HNH_5"/>
</dbReference>
<dbReference type="GO" id="GO:0004519">
    <property type="term" value="F:endonuclease activity"/>
    <property type="evidence" value="ECO:0007669"/>
    <property type="project" value="UniProtKB-KW"/>
</dbReference>
<dbReference type="SMART" id="SM00507">
    <property type="entry name" value="HNHc"/>
    <property type="match status" value="1"/>
</dbReference>
<keyword evidence="2" id="KW-0378">Hydrolase</keyword>
<dbReference type="AlphaFoldDB" id="A0A6N6K8L4"/>
<evidence type="ECO:0000313" key="3">
    <source>
        <dbReference type="Proteomes" id="UP000468420"/>
    </source>
</evidence>